<dbReference type="Pfam" id="PF01195">
    <property type="entry name" value="Pept_tRNA_hydro"/>
    <property type="match status" value="1"/>
</dbReference>
<feature type="transmembrane region" description="Helical" evidence="19">
    <location>
        <begin position="437"/>
        <end position="458"/>
    </location>
</feature>
<proteinExistence type="predicted"/>
<dbReference type="InterPro" id="IPR020846">
    <property type="entry name" value="MFS_dom"/>
</dbReference>
<feature type="transmembrane region" description="Helical" evidence="19">
    <location>
        <begin position="730"/>
        <end position="754"/>
    </location>
</feature>
<comment type="catalytic activity">
    <reaction evidence="14">
        <text>L-lysyl-glycine(out) = L-lysyl-glycine(in)</text>
        <dbReference type="Rhea" id="RHEA:79407"/>
        <dbReference type="ChEBI" id="CHEBI:191202"/>
    </reaction>
</comment>
<keyword evidence="22" id="KW-1185">Reference proteome</keyword>
<dbReference type="PANTHER" id="PTHR23512">
    <property type="entry name" value="MAJOR FACILITATOR SUPERFAMILY DOMAIN-CONTAINING PROTEIN 1"/>
    <property type="match status" value="1"/>
</dbReference>
<feature type="transmembrane region" description="Helical" evidence="19">
    <location>
        <begin position="640"/>
        <end position="660"/>
    </location>
</feature>
<dbReference type="NCBIfam" id="TIGR00447">
    <property type="entry name" value="pth"/>
    <property type="match status" value="1"/>
</dbReference>
<evidence type="ECO:0000256" key="15">
    <source>
        <dbReference type="ARBA" id="ARBA00044985"/>
    </source>
</evidence>
<comment type="catalytic activity">
    <reaction evidence="11">
        <text>L-arginyl-glycine(out) = L-arginyl-glycine(in)</text>
        <dbReference type="Rhea" id="RHEA:79391"/>
        <dbReference type="ChEBI" id="CHEBI:229955"/>
    </reaction>
</comment>
<comment type="catalytic activity">
    <reaction evidence="13">
        <text>L-alanyl-L-lysine(out) = L-alanyl-L-lysine(in)</text>
        <dbReference type="Rhea" id="RHEA:79415"/>
        <dbReference type="ChEBI" id="CHEBI:192470"/>
    </reaction>
</comment>
<evidence type="ECO:0000256" key="11">
    <source>
        <dbReference type="ARBA" id="ARBA00044903"/>
    </source>
</evidence>
<comment type="catalytic activity">
    <reaction evidence="8">
        <text>L-aspartyl-L-lysine(out) = L-aspartyl-L-lysine(in)</text>
        <dbReference type="Rhea" id="RHEA:79411"/>
        <dbReference type="ChEBI" id="CHEBI:229953"/>
    </reaction>
</comment>
<feature type="transmembrane region" description="Helical" evidence="19">
    <location>
        <begin position="676"/>
        <end position="698"/>
    </location>
</feature>
<accession>A0ABP9Z9Z7</accession>
<comment type="catalytic activity">
    <reaction evidence="2">
        <text>L-lysyl-L-alanine(out) = L-lysyl-L-alanine(in)</text>
        <dbReference type="Rhea" id="RHEA:79399"/>
        <dbReference type="ChEBI" id="CHEBI:229954"/>
    </reaction>
</comment>
<comment type="catalytic activity">
    <reaction evidence="10">
        <text>L-lysyl-L-lysine(out) = L-lysyl-L-lysine(in)</text>
        <dbReference type="Rhea" id="RHEA:79403"/>
        <dbReference type="ChEBI" id="CHEBI:229956"/>
    </reaction>
</comment>
<evidence type="ECO:0000259" key="20">
    <source>
        <dbReference type="PROSITE" id="PS50850"/>
    </source>
</evidence>
<evidence type="ECO:0000256" key="2">
    <source>
        <dbReference type="ARBA" id="ARBA00044876"/>
    </source>
</evidence>
<dbReference type="Gene3D" id="1.20.1250.20">
    <property type="entry name" value="MFS general substrate transporter like domains"/>
    <property type="match status" value="2"/>
</dbReference>
<feature type="transmembrane region" description="Helical" evidence="19">
    <location>
        <begin position="797"/>
        <end position="818"/>
    </location>
</feature>
<dbReference type="EMBL" id="BAABUK010000029">
    <property type="protein sequence ID" value="GAA5815942.1"/>
    <property type="molecule type" value="Genomic_DNA"/>
</dbReference>
<evidence type="ECO:0000256" key="9">
    <source>
        <dbReference type="ARBA" id="ARBA00044899"/>
    </source>
</evidence>
<comment type="catalytic activity">
    <reaction evidence="7">
        <text>L-alpha-aminoacyl-L-lysine(out) = L-alpha-aminoacyl-L-lysine(in)</text>
        <dbReference type="Rhea" id="RHEA:79383"/>
        <dbReference type="ChEBI" id="CHEBI:229966"/>
    </reaction>
</comment>
<dbReference type="InterPro" id="IPR052187">
    <property type="entry name" value="MFSD1"/>
</dbReference>
<comment type="function">
    <text evidence="17">Lysosomal dipeptide uniporter that selectively exports lysine, arginine or histidine-containing dipeptides with a net positive charge from the lysosome lumen into the cytosol. Could play a role in a specific type of protein O-glycosylation indirectly regulating macrophages migration and tissue invasion. Also essential for liver homeostasis.</text>
</comment>
<evidence type="ECO:0000256" key="5">
    <source>
        <dbReference type="ARBA" id="ARBA00044884"/>
    </source>
</evidence>
<feature type="transmembrane region" description="Helical" evidence="19">
    <location>
        <begin position="583"/>
        <end position="604"/>
    </location>
</feature>
<evidence type="ECO:0000256" key="17">
    <source>
        <dbReference type="ARBA" id="ARBA00045709"/>
    </source>
</evidence>
<dbReference type="Pfam" id="PF07690">
    <property type="entry name" value="MFS_1"/>
    <property type="match status" value="2"/>
</dbReference>
<comment type="subunit">
    <text evidence="18">Homodimer. Interacts with lysosomal protein GLMP (via lumenal domain); the interaction starts while both proteins are still in the endoplasmic reticulum and is required for stabilization of MFSD1 in lysosomes but has no direct effect on its targeting to lysosomes or transporter activity.</text>
</comment>
<evidence type="ECO:0000256" key="18">
    <source>
        <dbReference type="ARBA" id="ARBA00046376"/>
    </source>
</evidence>
<evidence type="ECO:0000256" key="10">
    <source>
        <dbReference type="ARBA" id="ARBA00044900"/>
    </source>
</evidence>
<feature type="domain" description="Major facilitator superfamily (MFS) profile" evidence="20">
    <location>
        <begin position="443"/>
        <end position="823"/>
    </location>
</feature>
<evidence type="ECO:0000256" key="19">
    <source>
        <dbReference type="SAM" id="Phobius"/>
    </source>
</evidence>
<dbReference type="CDD" id="cd00462">
    <property type="entry name" value="PTH"/>
    <property type="match status" value="1"/>
</dbReference>
<organism evidence="21 22">
    <name type="scientific">Mucor flavus</name>
    <dbReference type="NCBI Taxonomy" id="439312"/>
    <lineage>
        <taxon>Eukaryota</taxon>
        <taxon>Fungi</taxon>
        <taxon>Fungi incertae sedis</taxon>
        <taxon>Mucoromycota</taxon>
        <taxon>Mucoromycotina</taxon>
        <taxon>Mucoromycetes</taxon>
        <taxon>Mucorales</taxon>
        <taxon>Mucorineae</taxon>
        <taxon>Mucoraceae</taxon>
        <taxon>Mucor</taxon>
    </lineage>
</organism>
<keyword evidence="19" id="KW-0472">Membrane</keyword>
<feature type="transmembrane region" description="Helical" evidence="19">
    <location>
        <begin position="705"/>
        <end position="724"/>
    </location>
</feature>
<protein>
    <recommendedName>
        <fullName evidence="15">Lysosomal dipeptide transporter MFSD1</fullName>
    </recommendedName>
    <alternativeName>
        <fullName evidence="16">Major facilitator superfamily domain-containing protein 1</fullName>
    </alternativeName>
</protein>
<dbReference type="InterPro" id="IPR018171">
    <property type="entry name" value="Pept_tRNA_hydro_CS"/>
</dbReference>
<dbReference type="Gene3D" id="3.40.50.1470">
    <property type="entry name" value="Peptidyl-tRNA hydrolase"/>
    <property type="match status" value="1"/>
</dbReference>
<comment type="catalytic activity">
    <reaction evidence="5">
        <text>L-alpha-aminoacyl-L-histidine(out) = L-alpha-aminoacyl-L-histidine(in)</text>
        <dbReference type="Rhea" id="RHEA:79375"/>
        <dbReference type="ChEBI" id="CHEBI:229967"/>
    </reaction>
</comment>
<dbReference type="Proteomes" id="UP001473302">
    <property type="component" value="Unassembled WGS sequence"/>
</dbReference>
<comment type="catalytic activity">
    <reaction evidence="6">
        <text>L-lysyl-L-alpha-amino acid(out) = L-lysyl-L-alpha-amino acid(in)</text>
        <dbReference type="Rhea" id="RHEA:79387"/>
        <dbReference type="ChEBI" id="CHEBI:229965"/>
    </reaction>
</comment>
<dbReference type="SUPFAM" id="SSF103473">
    <property type="entry name" value="MFS general substrate transporter"/>
    <property type="match status" value="1"/>
</dbReference>
<evidence type="ECO:0000313" key="21">
    <source>
        <dbReference type="EMBL" id="GAA5815942.1"/>
    </source>
</evidence>
<keyword evidence="19" id="KW-0812">Transmembrane</keyword>
<evidence type="ECO:0000256" key="7">
    <source>
        <dbReference type="ARBA" id="ARBA00044893"/>
    </source>
</evidence>
<comment type="catalytic activity">
    <reaction evidence="12">
        <text>L-histidyl-L-alpha-amino acid(out) = L-histidyl-L-alpha-amino acid(in)</text>
        <dbReference type="Rhea" id="RHEA:79379"/>
        <dbReference type="ChEBI" id="CHEBI:229964"/>
    </reaction>
</comment>
<reference evidence="21 22" key="1">
    <citation type="submission" date="2024-04" db="EMBL/GenBank/DDBJ databases">
        <title>genome sequences of Mucor flavus KT1a and Helicostylum pulchrum KT1b strains isolated from the surface of a dry-aged beef.</title>
        <authorList>
            <person name="Toyotome T."/>
            <person name="Hosono M."/>
            <person name="Torimaru M."/>
            <person name="Fukuda K."/>
            <person name="Mikami N."/>
        </authorList>
    </citation>
    <scope>NUCLEOTIDE SEQUENCE [LARGE SCALE GENOMIC DNA]</scope>
    <source>
        <strain evidence="21 22">KT1a</strain>
    </source>
</reference>
<evidence type="ECO:0000313" key="22">
    <source>
        <dbReference type="Proteomes" id="UP001473302"/>
    </source>
</evidence>
<comment type="catalytic activity">
    <reaction evidence="4">
        <text>L-alpha-aminoacyl-L-arginine(out) = L-alpha-aminoacyl-L-arginine(in)</text>
        <dbReference type="Rhea" id="RHEA:79367"/>
        <dbReference type="ChEBI" id="CHEBI:229968"/>
    </reaction>
</comment>
<feature type="transmembrane region" description="Helical" evidence="19">
    <location>
        <begin position="541"/>
        <end position="563"/>
    </location>
</feature>
<evidence type="ECO:0000256" key="4">
    <source>
        <dbReference type="ARBA" id="ARBA00044881"/>
    </source>
</evidence>
<dbReference type="InterPro" id="IPR011701">
    <property type="entry name" value="MFS"/>
</dbReference>
<gene>
    <name evidence="21" type="ORF">MFLAVUS_009461</name>
</gene>
<comment type="catalytic activity">
    <reaction evidence="3">
        <text>L-histidyl-glycine(out) = L-histidyl-glycine(in)</text>
        <dbReference type="Rhea" id="RHEA:79395"/>
        <dbReference type="ChEBI" id="CHEBI:229957"/>
    </reaction>
</comment>
<feature type="transmembrane region" description="Helical" evidence="19">
    <location>
        <begin position="479"/>
        <end position="501"/>
    </location>
</feature>
<evidence type="ECO:0000256" key="16">
    <source>
        <dbReference type="ARBA" id="ARBA00045018"/>
    </source>
</evidence>
<dbReference type="InterPro" id="IPR001328">
    <property type="entry name" value="Pept_tRNA_hydro"/>
</dbReference>
<name>A0ABP9Z9Z7_9FUNG</name>
<comment type="subcellular location">
    <subcellularLocation>
        <location evidence="1">Membrane</location>
        <topology evidence="1">Multi-pass membrane protein</topology>
    </subcellularLocation>
</comment>
<dbReference type="PROSITE" id="PS50850">
    <property type="entry name" value="MFS"/>
    <property type="match status" value="1"/>
</dbReference>
<feature type="transmembrane region" description="Helical" evidence="19">
    <location>
        <begin position="507"/>
        <end position="529"/>
    </location>
</feature>
<dbReference type="SUPFAM" id="SSF53178">
    <property type="entry name" value="Peptidyl-tRNA hydrolase-like"/>
    <property type="match status" value="1"/>
</dbReference>
<comment type="caution">
    <text evidence="21">The sequence shown here is derived from an EMBL/GenBank/DDBJ whole genome shotgun (WGS) entry which is preliminary data.</text>
</comment>
<dbReference type="InterPro" id="IPR036259">
    <property type="entry name" value="MFS_trans_sf"/>
</dbReference>
<sequence>MTGTKILLVGLGNATLPNTRHNVGMMALDAIAKSLNLSWTQNRAWKSDITETTIQTKDLKEYQVTFLKPRKLMNISGSCVAQAVKDLSIPLSNLYVFHDDMQREVGRVNIKETGSANGHNGIKSVIDNLRSKDFKRVRIGIGRPLIDDRSNEIVAKFVLGKFNENELMKLNQVVYPLWTTNQGLHLLCDKGMLEVTKKPKSNKKPKILVEPIVYYMIVISLLSQVSSCVCLATAFSILSGFRKHVTQNCPAVKTISFDTSNWQDVESNEELVIADNIIMSPQLHIPVIVCPDADPATMNKRDYNAAFFNACQASDWSEREKKHILTFMNSYDLHPLALIDKNSTEHNRREWNRPYIIYTLVDWDNGNGGTDYRIVSKLFQEITQNIIRERKKYAIHFIVKESNPFSDKPVTPTTTTTSLFISNENNDTTCQLSNQPWKYKIVALLCALFLAVGSHFAAHTLGAMKSIIKKEYDISNSQYGVLQSSVSIVNTVLPLIGGIFIDAFGTIPGSILTTVLIASGNILVAASTSNANLSMMIIGRILYGIGSGTVVIVQETILSQWFQGRSLAAVIALMMTVSRLSSFAAQAIVVPIANWSGWYGYGFWNISTLSDQKRCQVQANVIKRKKSFSWSKLMYLPHSYWLIATMEFLLGGAWGCFLHINSEYVKFQFGYPDSKAAAVASLAQVVPIFLMPFLGLFVDRYGKRTWMMMCSGATFLGSLLLLQYTNLNPILGMLSFSVSLALGPVALVSSIPVILPLSLVGTGMGLVKSCTNIGASLFDIISGLLQDGDINKGYKRVIEFFIVIGILSILSGVTLFILDRTIYSNILDAGKKSKRMNSGVGDKRYLLNRKLKINYLYGGIYVSLVITSWILFFRFIL</sequence>
<evidence type="ECO:0000256" key="13">
    <source>
        <dbReference type="ARBA" id="ARBA00044919"/>
    </source>
</evidence>
<evidence type="ECO:0000256" key="14">
    <source>
        <dbReference type="ARBA" id="ARBA00044924"/>
    </source>
</evidence>
<keyword evidence="19" id="KW-1133">Transmembrane helix</keyword>
<evidence type="ECO:0000256" key="3">
    <source>
        <dbReference type="ARBA" id="ARBA00044878"/>
    </source>
</evidence>
<dbReference type="PROSITE" id="PS01196">
    <property type="entry name" value="PEPT_TRNA_HYDROL_2"/>
    <property type="match status" value="1"/>
</dbReference>
<evidence type="ECO:0000256" key="1">
    <source>
        <dbReference type="ARBA" id="ARBA00004141"/>
    </source>
</evidence>
<evidence type="ECO:0000256" key="8">
    <source>
        <dbReference type="ARBA" id="ARBA00044898"/>
    </source>
</evidence>
<evidence type="ECO:0000256" key="6">
    <source>
        <dbReference type="ARBA" id="ARBA00044891"/>
    </source>
</evidence>
<evidence type="ECO:0000256" key="12">
    <source>
        <dbReference type="ARBA" id="ARBA00044912"/>
    </source>
</evidence>
<comment type="catalytic activity">
    <reaction evidence="9">
        <text>L-arginyl-L-alpha-amino acid(out) = L-arginyl-L-alpha-amino acid(in)</text>
        <dbReference type="Rhea" id="RHEA:79371"/>
        <dbReference type="ChEBI" id="CHEBI:84315"/>
    </reaction>
</comment>
<dbReference type="PANTHER" id="PTHR23512:SF12">
    <property type="entry name" value="TRANSPORTER, PUTATIVE (AFU_ORTHOLOGUE AFUA_4G00260)-RELATED"/>
    <property type="match status" value="1"/>
</dbReference>
<dbReference type="InterPro" id="IPR036416">
    <property type="entry name" value="Pept_tRNA_hydro_sf"/>
</dbReference>
<feature type="transmembrane region" description="Helical" evidence="19">
    <location>
        <begin position="853"/>
        <end position="876"/>
    </location>
</feature>